<proteinExistence type="predicted"/>
<evidence type="ECO:0000313" key="3">
    <source>
        <dbReference type="EMBL" id="HIS32192.1"/>
    </source>
</evidence>
<dbReference type="SUPFAM" id="SSF53850">
    <property type="entry name" value="Periplasmic binding protein-like II"/>
    <property type="match status" value="1"/>
</dbReference>
<evidence type="ECO:0000313" key="4">
    <source>
        <dbReference type="Proteomes" id="UP000823935"/>
    </source>
</evidence>
<reference evidence="3" key="1">
    <citation type="submission" date="2020-10" db="EMBL/GenBank/DDBJ databases">
        <authorList>
            <person name="Gilroy R."/>
        </authorList>
    </citation>
    <scope>NUCLEOTIDE SEQUENCE</scope>
    <source>
        <strain evidence="3">CHK190-19873</strain>
    </source>
</reference>
<dbReference type="EMBL" id="DVIQ01000073">
    <property type="protein sequence ID" value="HIS32192.1"/>
    <property type="molecule type" value="Genomic_DNA"/>
</dbReference>
<dbReference type="AlphaFoldDB" id="A0A9D1JKL5"/>
<evidence type="ECO:0000256" key="2">
    <source>
        <dbReference type="SAM" id="SignalP"/>
    </source>
</evidence>
<dbReference type="PANTHER" id="PTHR43649:SF33">
    <property type="entry name" value="POLYGALACTURONAN_RHAMNOGALACTURONAN-BINDING PROTEIN YTCQ"/>
    <property type="match status" value="1"/>
</dbReference>
<dbReference type="InterPro" id="IPR050490">
    <property type="entry name" value="Bact_solute-bd_prot1"/>
</dbReference>
<dbReference type="Proteomes" id="UP000823935">
    <property type="component" value="Unassembled WGS sequence"/>
</dbReference>
<dbReference type="Gene3D" id="3.40.190.10">
    <property type="entry name" value="Periplasmic binding protein-like II"/>
    <property type="match status" value="2"/>
</dbReference>
<organism evidence="3 4">
    <name type="scientific">Candidatus Limivivens intestinipullorum</name>
    <dbReference type="NCBI Taxonomy" id="2840858"/>
    <lineage>
        <taxon>Bacteria</taxon>
        <taxon>Bacillati</taxon>
        <taxon>Bacillota</taxon>
        <taxon>Clostridia</taxon>
        <taxon>Lachnospirales</taxon>
        <taxon>Lachnospiraceae</taxon>
        <taxon>Lachnospiraceae incertae sedis</taxon>
        <taxon>Candidatus Limivivens</taxon>
    </lineage>
</organism>
<sequence length="533" mass="58625">MNKGMQISAGCLALAASLLLAGLPASATGSRQSERIEISFGYWDIDTMASSQNPDGLTAFLEEKFGFAADAVSFNWNSYQQQYKILATAGDLPDVFTTVFLSSSDADNTAAFNQMVENGSIRPIPEDLSEYPNLEALLERFEGLRGSDGHRYAIPHPVFEEPILSSSDAAMLVRRDWMENLGLENPESIEDFIRLAAAFANEDPDGNGLDDTAGYNVNSLNALGKWVILGIAPECNVYSWIEADDGTFFPSWLTEEFHDVVSVYRTLYETGGLDPAFCTKNPAAVVDDFVSGRLGALEFKSSVNALAELEGLWNAKNTAPFAECVDVLPIFPAADGKRYSNSSNSFWSETYISSSVTDEQLSIILSLMDYLLSEEGSALYTFGIPEEDYTVGKDGALVSLLESEASSSHFESLRGKYPSLELWMNLANTGWGRDSFEISQENCFLYGDAAASLAKKALDDCARNTIQVSRPYDFLTFPKEHASFDADAFDAFIQCIIGTEEPLEMWEAALAQFYDQGLAGYITRQNILYKQSR</sequence>
<dbReference type="PANTHER" id="PTHR43649">
    <property type="entry name" value="ARABINOSE-BINDING PROTEIN-RELATED"/>
    <property type="match status" value="1"/>
</dbReference>
<protein>
    <submittedName>
        <fullName evidence="3">Extracellular solute-binding protein</fullName>
    </submittedName>
</protein>
<keyword evidence="1 2" id="KW-0732">Signal</keyword>
<evidence type="ECO:0000256" key="1">
    <source>
        <dbReference type="ARBA" id="ARBA00022729"/>
    </source>
</evidence>
<reference evidence="3" key="2">
    <citation type="journal article" date="2021" name="PeerJ">
        <title>Extensive microbial diversity within the chicken gut microbiome revealed by metagenomics and culture.</title>
        <authorList>
            <person name="Gilroy R."/>
            <person name="Ravi A."/>
            <person name="Getino M."/>
            <person name="Pursley I."/>
            <person name="Horton D.L."/>
            <person name="Alikhan N.F."/>
            <person name="Baker D."/>
            <person name="Gharbi K."/>
            <person name="Hall N."/>
            <person name="Watson M."/>
            <person name="Adriaenssens E.M."/>
            <person name="Foster-Nyarko E."/>
            <person name="Jarju S."/>
            <person name="Secka A."/>
            <person name="Antonio M."/>
            <person name="Oren A."/>
            <person name="Chaudhuri R.R."/>
            <person name="La Ragione R."/>
            <person name="Hildebrand F."/>
            <person name="Pallen M.J."/>
        </authorList>
    </citation>
    <scope>NUCLEOTIDE SEQUENCE</scope>
    <source>
        <strain evidence="3">CHK190-19873</strain>
    </source>
</reference>
<comment type="caution">
    <text evidence="3">The sequence shown here is derived from an EMBL/GenBank/DDBJ whole genome shotgun (WGS) entry which is preliminary data.</text>
</comment>
<gene>
    <name evidence="3" type="ORF">IAB44_11720</name>
</gene>
<feature type="chain" id="PRO_5039721271" evidence="2">
    <location>
        <begin position="28"/>
        <end position="533"/>
    </location>
</feature>
<accession>A0A9D1JKL5</accession>
<name>A0A9D1JKL5_9FIRM</name>
<feature type="signal peptide" evidence="2">
    <location>
        <begin position="1"/>
        <end position="27"/>
    </location>
</feature>